<dbReference type="GO" id="GO:0009249">
    <property type="term" value="P:protein lipoylation"/>
    <property type="evidence" value="ECO:0007669"/>
    <property type="project" value="TreeGrafter"/>
</dbReference>
<protein>
    <recommendedName>
        <fullName evidence="3">Glycine cleavage system H protein</fullName>
    </recommendedName>
</protein>
<evidence type="ECO:0000313" key="6">
    <source>
        <dbReference type="EMBL" id="RCX24758.1"/>
    </source>
</evidence>
<dbReference type="InterPro" id="IPR000089">
    <property type="entry name" value="Biotin_lipoyl"/>
</dbReference>
<comment type="similarity">
    <text evidence="1 3">Belongs to the GcvH family.</text>
</comment>
<comment type="cofactor">
    <cofactor evidence="3">
        <name>(R)-lipoate</name>
        <dbReference type="ChEBI" id="CHEBI:83088"/>
    </cofactor>
    <text evidence="3">Binds 1 lipoyl cofactor covalently.</text>
</comment>
<evidence type="ECO:0000256" key="1">
    <source>
        <dbReference type="ARBA" id="ARBA00009249"/>
    </source>
</evidence>
<comment type="caution">
    <text evidence="6">The sequence shown here is derived from an EMBL/GenBank/DDBJ whole genome shotgun (WGS) entry which is preliminary data.</text>
</comment>
<evidence type="ECO:0000259" key="5">
    <source>
        <dbReference type="PROSITE" id="PS50968"/>
    </source>
</evidence>
<organism evidence="6 7">
    <name type="scientific">Thioalbus denitrificans</name>
    <dbReference type="NCBI Taxonomy" id="547122"/>
    <lineage>
        <taxon>Bacteria</taxon>
        <taxon>Pseudomonadati</taxon>
        <taxon>Pseudomonadota</taxon>
        <taxon>Gammaproteobacteria</taxon>
        <taxon>Chromatiales</taxon>
        <taxon>Ectothiorhodospiraceae</taxon>
        <taxon>Thioalbus</taxon>
    </lineage>
</organism>
<dbReference type="InterPro" id="IPR033753">
    <property type="entry name" value="GCV_H/Fam206"/>
</dbReference>
<evidence type="ECO:0000313" key="7">
    <source>
        <dbReference type="Proteomes" id="UP000252707"/>
    </source>
</evidence>
<dbReference type="InterPro" id="IPR011053">
    <property type="entry name" value="Single_hybrid_motif"/>
</dbReference>
<dbReference type="HAMAP" id="MF_00272">
    <property type="entry name" value="GcvH"/>
    <property type="match status" value="1"/>
</dbReference>
<evidence type="ECO:0000256" key="3">
    <source>
        <dbReference type="HAMAP-Rule" id="MF_00272"/>
    </source>
</evidence>
<dbReference type="PANTHER" id="PTHR11715">
    <property type="entry name" value="GLYCINE CLEAVAGE SYSTEM H PROTEIN"/>
    <property type="match status" value="1"/>
</dbReference>
<dbReference type="PROSITE" id="PS00189">
    <property type="entry name" value="LIPOYL"/>
    <property type="match status" value="1"/>
</dbReference>
<accession>A0A369BVK9</accession>
<dbReference type="Gene3D" id="2.40.50.100">
    <property type="match status" value="1"/>
</dbReference>
<comment type="function">
    <text evidence="3">The glycine cleavage system catalyzes the degradation of glycine. The H protein shuttles the methylamine group of glycine from the P protein to the T protein.</text>
</comment>
<feature type="domain" description="Lipoyl-binding" evidence="5">
    <location>
        <begin position="24"/>
        <end position="106"/>
    </location>
</feature>
<dbReference type="NCBIfam" id="NF002270">
    <property type="entry name" value="PRK01202.1"/>
    <property type="match status" value="1"/>
</dbReference>
<name>A0A369BVK9_9GAMM</name>
<sequence length="130" mass="13703">MSEVPEGLKYTSSHEWVRAESDGTVTVGITDHAQELLGDLVFVELPEVGRGVGGGEECGVVESVKAASDVYSPLAGEITAVNGALTDAPELVNQSPFADGWLFRLRPADSAALDKLLDAKAYQAQLDDEA</sequence>
<dbReference type="GO" id="GO:0019464">
    <property type="term" value="P:glycine decarboxylation via glycine cleavage system"/>
    <property type="evidence" value="ECO:0007669"/>
    <property type="project" value="UniProtKB-UniRule"/>
</dbReference>
<gene>
    <name evidence="3" type="primary">gcvH</name>
    <name evidence="6" type="ORF">DFQ59_11644</name>
</gene>
<dbReference type="InterPro" id="IPR017453">
    <property type="entry name" value="GCV_H_sub"/>
</dbReference>
<dbReference type="InterPro" id="IPR002930">
    <property type="entry name" value="GCV_H"/>
</dbReference>
<dbReference type="EMBL" id="QPJY01000016">
    <property type="protein sequence ID" value="RCX24758.1"/>
    <property type="molecule type" value="Genomic_DNA"/>
</dbReference>
<dbReference type="NCBIfam" id="TIGR00527">
    <property type="entry name" value="gcvH"/>
    <property type="match status" value="1"/>
</dbReference>
<evidence type="ECO:0000256" key="4">
    <source>
        <dbReference type="PIRSR" id="PIRSR617453-50"/>
    </source>
</evidence>
<evidence type="ECO:0000256" key="2">
    <source>
        <dbReference type="ARBA" id="ARBA00022823"/>
    </source>
</evidence>
<proteinExistence type="inferred from homology"/>
<dbReference type="RefSeq" id="WP_114281207.1">
    <property type="nucleotide sequence ID" value="NZ_QPJY01000016.1"/>
</dbReference>
<keyword evidence="2 3" id="KW-0450">Lipoyl</keyword>
<dbReference type="PROSITE" id="PS50968">
    <property type="entry name" value="BIOTINYL_LIPOYL"/>
    <property type="match status" value="1"/>
</dbReference>
<dbReference type="GO" id="GO:0005829">
    <property type="term" value="C:cytosol"/>
    <property type="evidence" value="ECO:0007669"/>
    <property type="project" value="TreeGrafter"/>
</dbReference>
<dbReference type="GO" id="GO:0005960">
    <property type="term" value="C:glycine cleavage complex"/>
    <property type="evidence" value="ECO:0007669"/>
    <property type="project" value="InterPro"/>
</dbReference>
<comment type="subunit">
    <text evidence="3">The glycine cleavage system is composed of four proteins: P, T, L and H.</text>
</comment>
<keyword evidence="7" id="KW-1185">Reference proteome</keyword>
<dbReference type="AlphaFoldDB" id="A0A369BVK9"/>
<dbReference type="PANTHER" id="PTHR11715:SF3">
    <property type="entry name" value="GLYCINE CLEAVAGE SYSTEM H PROTEIN-RELATED"/>
    <property type="match status" value="1"/>
</dbReference>
<feature type="modified residue" description="N6-lipoyllysine" evidence="3 4">
    <location>
        <position position="65"/>
    </location>
</feature>
<dbReference type="Pfam" id="PF01597">
    <property type="entry name" value="GCV_H"/>
    <property type="match status" value="1"/>
</dbReference>
<dbReference type="Proteomes" id="UP000252707">
    <property type="component" value="Unassembled WGS sequence"/>
</dbReference>
<dbReference type="InterPro" id="IPR003016">
    <property type="entry name" value="2-oxoA_DH_lipoyl-BS"/>
</dbReference>
<dbReference type="CDD" id="cd06848">
    <property type="entry name" value="GCS_H"/>
    <property type="match status" value="1"/>
</dbReference>
<reference evidence="6 7" key="1">
    <citation type="submission" date="2018-07" db="EMBL/GenBank/DDBJ databases">
        <title>Genomic Encyclopedia of Type Strains, Phase IV (KMG-IV): sequencing the most valuable type-strain genomes for metagenomic binning, comparative biology and taxonomic classification.</title>
        <authorList>
            <person name="Goeker M."/>
        </authorList>
    </citation>
    <scope>NUCLEOTIDE SEQUENCE [LARGE SCALE GENOMIC DNA]</scope>
    <source>
        <strain evidence="6 7">DSM 26407</strain>
    </source>
</reference>
<dbReference type="OrthoDB" id="9796712at2"/>
<dbReference type="SUPFAM" id="SSF51230">
    <property type="entry name" value="Single hybrid motif"/>
    <property type="match status" value="1"/>
</dbReference>